<sequence length="72" mass="7467">MSISHREREKKGDRGGGGGLEGRGRSGSPSPSNTDTQKLEKTSADGLSPALSPPICCALFHFHTAEESLAAS</sequence>
<gene>
    <name evidence="2" type="ORF">Cvel_1030</name>
</gene>
<accession>A0A0G4HGJ8</accession>
<dbReference type="AlphaFoldDB" id="A0A0G4HGJ8"/>
<feature type="region of interest" description="Disordered" evidence="1">
    <location>
        <begin position="1"/>
        <end position="50"/>
    </location>
</feature>
<name>A0A0G4HGJ8_9ALVE</name>
<dbReference type="EMBL" id="CDMZ01002630">
    <property type="protein sequence ID" value="CEM43207.1"/>
    <property type="molecule type" value="Genomic_DNA"/>
</dbReference>
<evidence type="ECO:0000256" key="1">
    <source>
        <dbReference type="SAM" id="MobiDB-lite"/>
    </source>
</evidence>
<dbReference type="VEuPathDB" id="CryptoDB:Cvel_1030"/>
<proteinExistence type="predicted"/>
<evidence type="ECO:0000313" key="2">
    <source>
        <dbReference type="EMBL" id="CEM43207.1"/>
    </source>
</evidence>
<reference evidence="2" key="1">
    <citation type="submission" date="2014-11" db="EMBL/GenBank/DDBJ databases">
        <authorList>
            <person name="Otto D Thomas"/>
            <person name="Naeem Raeece"/>
        </authorList>
    </citation>
    <scope>NUCLEOTIDE SEQUENCE</scope>
</reference>
<feature type="compositionally biased region" description="Basic and acidic residues" evidence="1">
    <location>
        <begin position="1"/>
        <end position="14"/>
    </location>
</feature>
<protein>
    <submittedName>
        <fullName evidence="2">Uncharacterized protein</fullName>
    </submittedName>
</protein>
<organism evidence="2">
    <name type="scientific">Chromera velia CCMP2878</name>
    <dbReference type="NCBI Taxonomy" id="1169474"/>
    <lineage>
        <taxon>Eukaryota</taxon>
        <taxon>Sar</taxon>
        <taxon>Alveolata</taxon>
        <taxon>Colpodellida</taxon>
        <taxon>Chromeraceae</taxon>
        <taxon>Chromera</taxon>
    </lineage>
</organism>